<dbReference type="GO" id="GO:0005634">
    <property type="term" value="C:nucleus"/>
    <property type="evidence" value="ECO:0007669"/>
    <property type="project" value="TreeGrafter"/>
</dbReference>
<feature type="compositionally biased region" description="Low complexity" evidence="5">
    <location>
        <begin position="422"/>
        <end position="431"/>
    </location>
</feature>
<dbReference type="OrthoDB" id="298098at2759"/>
<dbReference type="Gene3D" id="1.10.8.10">
    <property type="entry name" value="DNA helicase RuvA subunit, C-terminal domain"/>
    <property type="match status" value="1"/>
</dbReference>
<sequence>MLSRTSRGISFLREMQRQGICLARPIASQISASEVPESLVEECQAVLEGKSRQLIIRELQHTNLDVNMAVNNLLSRDDETEQSNTGSGDGGTIGNGEDWDEDSVDILSLFEYPDGRMLLDSESMIPDELIEPPTSPRPRGDLPFDYDCGFLSDRRKRRRFYSRTAEIYTSRALGGSTDSTTTRSGLVDSVSSGPNGDDNTDSNKQGSGPTRHYIQLGNQLEFWHGPDEQDDEIRFTAICALHSELVGLSVHGDLRQWRWTDAAPFVSSDTRNQSKSSVGLEAWDGVSSETSPRATVYFHPRLPSLDLLDDRIIQLSGCATRATVLTSSGKFATWMDESLTLALPVSTSSSSQSNNVHPGLHSFEHRATHFTDLRDEVVVELKTAPLITVIRCLSGAVFWWGVYPPYMRQRTIERSRQHRASTSRASGASGTKSGGRQERSGKRVAQTVSSGVTPGTFVRMKSAPIFHAGAIGFTVVGGIPKVGTLLEDAWKITDNCRFRVNAALSSTSSTIGLPNVSNDERKKIPSSSSDRGDCDLNGRTGRGRSADREFQPTANSVGNATRRLSISTDAPNQFTDLSAKMSLENPSASASITVEEDWCLRDVIFVEDGRTQPVGIVLKVDGNIAAVKFLKDQERACLASSCIYSPVCNLVNSILSGNGGNQSHLLMGNGSAGLSAFASGLSTPALPDPMAWINDCRLLRKDDLAVVRYAGSCRVPEFVQRTPRRIPNLGSTRGTESARTKVLTLIPENNRIHVVTEQSANQSINLAYQVYNLSGRITLNHKLPSTFRLHVGGLDSENTTLTCPSEPPLLLRDGSGLVYPFVPSTRSGTGSGAIQEASTNSHVFLDLPPVQCAAFAWTPTRLSSPLPGVTLSAGRGQTNKFSSEQSLATRCLLGLVIVKDLTLMQHVLRANDTQVERLLSPDNVLPIETARNLAFEVVDGQRNLIHMAVTMCAPQSNCETSSEWATKLDSVLSGPVQLVPVSSNNSKDTENKSGPANGSGNLRSSSTFWSSIARTTTTQSSGLSMHELFIRSSIEAASVAAAAAAAAATSGGAQTRSDDRDPRSGVANGTNFWHLPPVRKDDLTRRTASYRIIRLLLESRQLRPYLVQLLTARNTESLTPFMLAVKCRAYAVAQLIYETIQCLSLLPPSSLGVTESSVASNDAPRDMTREFFFPIDSHPDDSPLFLLCYNDTCSFTWTGPDHIRQDIFECRTCGLMDSLCCCTECARVCHRGHDCRLKRTSPTAYCDCWEKCRCQSLVAGAQAPRHELFYQLLQGTKLIRLLNSRNEHLLLFLVKCVERQLREQKQFRPSRRRIGSVSGRTTGASASGTGSSTGTVLTSQGASWDCPREGNQGGASADTEEPDHDLDPPRFARTALELALDCPIAVHSVLSLDANTRPIHNPSASKSAARKDEEN</sequence>
<dbReference type="PANTHER" id="PTHR46276:SF1">
    <property type="entry name" value="E3 UBIQUITIN-PROTEIN LIGASE UBR5"/>
    <property type="match status" value="1"/>
</dbReference>
<evidence type="ECO:0000259" key="6">
    <source>
        <dbReference type="PROSITE" id="PS51157"/>
    </source>
</evidence>
<dbReference type="PROSITE" id="PS51157">
    <property type="entry name" value="ZF_UBR"/>
    <property type="match status" value="1"/>
</dbReference>
<dbReference type="GO" id="GO:0034450">
    <property type="term" value="F:ubiquitin-ubiquitin ligase activity"/>
    <property type="evidence" value="ECO:0007669"/>
    <property type="project" value="TreeGrafter"/>
</dbReference>
<evidence type="ECO:0000256" key="5">
    <source>
        <dbReference type="SAM" id="MobiDB-lite"/>
    </source>
</evidence>
<feature type="region of interest" description="Disordered" evidence="5">
    <location>
        <begin position="1393"/>
        <end position="1415"/>
    </location>
</feature>
<evidence type="ECO:0000313" key="8">
    <source>
        <dbReference type="Proteomes" id="UP000728185"/>
    </source>
</evidence>
<dbReference type="CDD" id="cd14423">
    <property type="entry name" value="CUE_UBR5"/>
    <property type="match status" value="1"/>
</dbReference>
<dbReference type="SMART" id="SM00396">
    <property type="entry name" value="ZnF_UBR1"/>
    <property type="match status" value="1"/>
</dbReference>
<reference evidence="7" key="1">
    <citation type="submission" date="2019-05" db="EMBL/GenBank/DDBJ databases">
        <title>Annotation for the trematode Fasciolopsis buski.</title>
        <authorList>
            <person name="Choi Y.-J."/>
        </authorList>
    </citation>
    <scope>NUCLEOTIDE SEQUENCE</scope>
    <source>
        <strain evidence="7">HT</strain>
        <tissue evidence="7">Whole worm</tissue>
    </source>
</reference>
<dbReference type="GO" id="GO:0000209">
    <property type="term" value="P:protein polyubiquitination"/>
    <property type="evidence" value="ECO:0007669"/>
    <property type="project" value="TreeGrafter"/>
</dbReference>
<feature type="non-terminal residue" evidence="7">
    <location>
        <position position="1415"/>
    </location>
</feature>
<protein>
    <submittedName>
        <fullName evidence="7">Hyperplastic disc</fullName>
    </submittedName>
</protein>
<feature type="domain" description="UBR-type" evidence="6">
    <location>
        <begin position="1191"/>
        <end position="1259"/>
    </location>
</feature>
<feature type="region of interest" description="Disordered" evidence="5">
    <location>
        <begin position="413"/>
        <end position="448"/>
    </location>
</feature>
<dbReference type="GO" id="GO:0008270">
    <property type="term" value="F:zinc ion binding"/>
    <property type="evidence" value="ECO:0007669"/>
    <property type="project" value="UniProtKB-KW"/>
</dbReference>
<dbReference type="InterPro" id="IPR047503">
    <property type="entry name" value="UBR-box_UBR5"/>
</dbReference>
<dbReference type="CDD" id="cd19675">
    <property type="entry name" value="UBR-box_UBR5"/>
    <property type="match status" value="1"/>
</dbReference>
<accession>A0A8E0VG52</accession>
<dbReference type="GO" id="GO:0090263">
    <property type="term" value="P:positive regulation of canonical Wnt signaling pathway"/>
    <property type="evidence" value="ECO:0007669"/>
    <property type="project" value="TreeGrafter"/>
</dbReference>
<evidence type="ECO:0000256" key="4">
    <source>
        <dbReference type="PROSITE-ProRule" id="PRU00508"/>
    </source>
</evidence>
<feature type="compositionally biased region" description="Polar residues" evidence="5">
    <location>
        <begin position="980"/>
        <end position="1002"/>
    </location>
</feature>
<keyword evidence="3" id="KW-0862">Zinc</keyword>
<dbReference type="Pfam" id="PF11547">
    <property type="entry name" value="E3_UbLigase_EDD"/>
    <property type="match status" value="1"/>
</dbReference>
<dbReference type="InterPro" id="IPR003126">
    <property type="entry name" value="Znf_UBR"/>
</dbReference>
<keyword evidence="1" id="KW-0479">Metal-binding</keyword>
<feature type="region of interest" description="Disordered" evidence="5">
    <location>
        <begin position="76"/>
        <end position="100"/>
    </location>
</feature>
<feature type="compositionally biased region" description="Low complexity" evidence="5">
    <location>
        <begin position="174"/>
        <end position="185"/>
    </location>
</feature>
<evidence type="ECO:0000256" key="1">
    <source>
        <dbReference type="ARBA" id="ARBA00022723"/>
    </source>
</evidence>
<feature type="compositionally biased region" description="Low complexity" evidence="5">
    <location>
        <begin position="1315"/>
        <end position="1339"/>
    </location>
</feature>
<dbReference type="EMBL" id="LUCM01011379">
    <property type="protein sequence ID" value="KAA0184061.1"/>
    <property type="molecule type" value="Genomic_DNA"/>
</dbReference>
<keyword evidence="2" id="KW-0863">Zinc-finger</keyword>
<keyword evidence="8" id="KW-1185">Reference proteome</keyword>
<proteinExistence type="predicted"/>
<dbReference type="GO" id="GO:0043130">
    <property type="term" value="F:ubiquitin binding"/>
    <property type="evidence" value="ECO:0007669"/>
    <property type="project" value="InterPro"/>
</dbReference>
<evidence type="ECO:0000313" key="7">
    <source>
        <dbReference type="EMBL" id="KAA0184061.1"/>
    </source>
</evidence>
<name>A0A8E0VG52_9TREM</name>
<gene>
    <name evidence="7" type="ORF">FBUS_06123</name>
</gene>
<feature type="region of interest" description="Disordered" evidence="5">
    <location>
        <begin position="979"/>
        <end position="1002"/>
    </location>
</feature>
<feature type="zinc finger region" description="UBR-type" evidence="4">
    <location>
        <begin position="1191"/>
        <end position="1259"/>
    </location>
</feature>
<dbReference type="InterPro" id="IPR024725">
    <property type="entry name" value="UBR5_UBA"/>
</dbReference>
<dbReference type="PANTHER" id="PTHR46276">
    <property type="entry name" value="E3 UBIQUITIN-PROTEIN LIGASE UBR5"/>
    <property type="match status" value="1"/>
</dbReference>
<feature type="region of interest" description="Disordered" evidence="5">
    <location>
        <begin position="173"/>
        <end position="211"/>
    </location>
</feature>
<feature type="region of interest" description="Disordered" evidence="5">
    <location>
        <begin position="1307"/>
        <end position="1369"/>
    </location>
</feature>
<feature type="region of interest" description="Disordered" evidence="5">
    <location>
        <begin position="1049"/>
        <end position="1071"/>
    </location>
</feature>
<organism evidence="7 8">
    <name type="scientific">Fasciolopsis buskii</name>
    <dbReference type="NCBI Taxonomy" id="27845"/>
    <lineage>
        <taxon>Eukaryota</taxon>
        <taxon>Metazoa</taxon>
        <taxon>Spiralia</taxon>
        <taxon>Lophotrochozoa</taxon>
        <taxon>Platyhelminthes</taxon>
        <taxon>Trematoda</taxon>
        <taxon>Digenea</taxon>
        <taxon>Plagiorchiida</taxon>
        <taxon>Echinostomata</taxon>
        <taxon>Echinostomatoidea</taxon>
        <taxon>Fasciolidae</taxon>
        <taxon>Fasciolopsis</taxon>
    </lineage>
</organism>
<evidence type="ECO:0000256" key="2">
    <source>
        <dbReference type="ARBA" id="ARBA00022771"/>
    </source>
</evidence>
<comment type="caution">
    <text evidence="7">The sequence shown here is derived from an EMBL/GenBank/DDBJ whole genome shotgun (WGS) entry which is preliminary data.</text>
</comment>
<evidence type="ECO:0000256" key="3">
    <source>
        <dbReference type="ARBA" id="ARBA00022833"/>
    </source>
</evidence>
<dbReference type="GO" id="GO:0005737">
    <property type="term" value="C:cytoplasm"/>
    <property type="evidence" value="ECO:0007669"/>
    <property type="project" value="TreeGrafter"/>
</dbReference>
<feature type="region of interest" description="Disordered" evidence="5">
    <location>
        <begin position="509"/>
        <end position="555"/>
    </location>
</feature>
<dbReference type="Proteomes" id="UP000728185">
    <property type="component" value="Unassembled WGS sequence"/>
</dbReference>